<accession>A0A2M7AW82</accession>
<comment type="similarity">
    <text evidence="2">In the C-terminal section; belongs to the transpeptidase family.</text>
</comment>
<keyword evidence="5" id="KW-0121">Carboxypeptidase</keyword>
<reference evidence="21" key="1">
    <citation type="submission" date="2017-09" db="EMBL/GenBank/DDBJ databases">
        <title>Depth-based differentiation of microbial function through sediment-hosted aquifers and enrichment of novel symbionts in the deep terrestrial subsurface.</title>
        <authorList>
            <person name="Probst A.J."/>
            <person name="Ladd B."/>
            <person name="Jarett J.K."/>
            <person name="Geller-Mcgrath D.E."/>
            <person name="Sieber C.M.K."/>
            <person name="Emerson J.B."/>
            <person name="Anantharaman K."/>
            <person name="Thomas B.C."/>
            <person name="Malmstrom R."/>
            <person name="Stieglmeier M."/>
            <person name="Klingl A."/>
            <person name="Woyke T."/>
            <person name="Ryan C.M."/>
            <person name="Banfield J.F."/>
        </authorList>
    </citation>
    <scope>NUCLEOTIDE SEQUENCE [LARGE SCALE GENOMIC DNA]</scope>
</reference>
<comment type="similarity">
    <text evidence="3">In the N-terminal section; belongs to the glycosyltransferase 51 family.</text>
</comment>
<keyword evidence="9" id="KW-0378">Hydrolase</keyword>
<evidence type="ECO:0000256" key="2">
    <source>
        <dbReference type="ARBA" id="ARBA00007090"/>
    </source>
</evidence>
<dbReference type="GO" id="GO:0030288">
    <property type="term" value="C:outer membrane-bounded periplasmic space"/>
    <property type="evidence" value="ECO:0007669"/>
    <property type="project" value="TreeGrafter"/>
</dbReference>
<feature type="transmembrane region" description="Helical" evidence="17">
    <location>
        <begin position="101"/>
        <end position="125"/>
    </location>
</feature>
<keyword evidence="7" id="KW-0328">Glycosyltransferase</keyword>
<dbReference type="InterPro" id="IPR012338">
    <property type="entry name" value="Beta-lactam/transpept-like"/>
</dbReference>
<sequence length="769" mass="85597">MVKRTGNIFWWRKNKSGKNFFDASLAILILIGKPFYYTLLFLLYALILIISAARKISLPKPKIKPPRLKLRFPKVRLSKNRRRRVKILYSVKHPAKPRISLNLISLLLGVLLSLFSIYCLLFTFFKDLPSPQKLSRQEQSLTTKIYDRNGNLLYKIYQEQNRTTIKLSDLPSSVKQATVAVEDKDFYHHRGISVQGILRAVYLYLFKGKTTGGSTITQQLVKNTLLNSEKTWRRKAKEAVLAILVEKKYSKDQILEMYLNQVGYGGAAYGVEEASQKYFGKPAKDLGVAESALLAGLIASPTRYSPFSSHPETAKERQKIVLQRMFEDGYISKDERATAGGQELKYAPQEIDIKAPHFVMYVKELLVQKYGEKLVENGGLEITTSLDLGIQEIAQKAVAEEVRRLGDLHITNGAALVTNPKTGEILAMIGSKDYFSKDIQGNFNVTTSLRQPGSSIKPVNYSIALENSFTPATLLDDSPITYQVPGQPPYSPINYDRRFHGQVPLRTALGSSYNVPAVKVLATFGVQKMIQKGREMGITSWNDPSQYGLSLTLGGGEVKMTDMAVVYGTLSNSGVRVDLNPILEIKDSHGEILEKNSSGTQTPALNPGVAYLLTNILSDNEARTPAFGPNSQLYIPNRQIAVKTGTTQNLRDNWTIGYSPSRVVAVWVGNNDNTPMSYVASGVTGASPIWRNIMDKILENQPAEFFSKPEEVKEVEICTLTGTLACSGCPIIKKELFLNGTEPAFACSPEKIKEILEKKPTTTPYPQIL</sequence>
<dbReference type="InterPro" id="IPR023346">
    <property type="entry name" value="Lysozyme-like_dom_sf"/>
</dbReference>
<evidence type="ECO:0000256" key="3">
    <source>
        <dbReference type="ARBA" id="ARBA00007739"/>
    </source>
</evidence>
<dbReference type="FunFam" id="1.10.3810.10:FF:000001">
    <property type="entry name" value="Penicillin-binding protein 1A"/>
    <property type="match status" value="1"/>
</dbReference>
<evidence type="ECO:0000313" key="20">
    <source>
        <dbReference type="EMBL" id="PIU74829.1"/>
    </source>
</evidence>
<dbReference type="GO" id="GO:0008360">
    <property type="term" value="P:regulation of cell shape"/>
    <property type="evidence" value="ECO:0007669"/>
    <property type="project" value="UniProtKB-KW"/>
</dbReference>
<dbReference type="Pfam" id="PF00905">
    <property type="entry name" value="Transpeptidase"/>
    <property type="match status" value="1"/>
</dbReference>
<dbReference type="NCBIfam" id="TIGR02074">
    <property type="entry name" value="PBP_1a_fam"/>
    <property type="match status" value="1"/>
</dbReference>
<evidence type="ECO:0000256" key="17">
    <source>
        <dbReference type="SAM" id="Phobius"/>
    </source>
</evidence>
<feature type="domain" description="Penicillin-binding protein transpeptidase" evidence="18">
    <location>
        <begin position="413"/>
        <end position="695"/>
    </location>
</feature>
<evidence type="ECO:0000256" key="15">
    <source>
        <dbReference type="ARBA" id="ARBA00034000"/>
    </source>
</evidence>
<dbReference type="GO" id="GO:0009252">
    <property type="term" value="P:peptidoglycan biosynthetic process"/>
    <property type="evidence" value="ECO:0007669"/>
    <property type="project" value="UniProtKB-KW"/>
</dbReference>
<dbReference type="InterPro" id="IPR036950">
    <property type="entry name" value="PBP_transglycosylase"/>
</dbReference>
<comment type="catalytic activity">
    <reaction evidence="15">
        <text>Preferential cleavage: (Ac)2-L-Lys-D-Ala-|-D-Ala. Also transpeptidation of peptidyl-alanyl moieties that are N-acyl substituents of D-alanine.</text>
        <dbReference type="EC" id="3.4.16.4"/>
    </reaction>
</comment>
<evidence type="ECO:0000256" key="4">
    <source>
        <dbReference type="ARBA" id="ARBA00022475"/>
    </source>
</evidence>
<keyword evidence="8" id="KW-0808">Transferase</keyword>
<protein>
    <submittedName>
        <fullName evidence="20">Penicillin-binding protein</fullName>
    </submittedName>
</protein>
<dbReference type="Pfam" id="PF00912">
    <property type="entry name" value="Transgly"/>
    <property type="match status" value="1"/>
</dbReference>
<evidence type="ECO:0000256" key="11">
    <source>
        <dbReference type="ARBA" id="ARBA00022984"/>
    </source>
</evidence>
<dbReference type="InterPro" id="IPR001264">
    <property type="entry name" value="Glyco_trans_51"/>
</dbReference>
<feature type="domain" description="Glycosyl transferase family 51" evidence="19">
    <location>
        <begin position="150"/>
        <end position="325"/>
    </location>
</feature>
<evidence type="ECO:0000256" key="7">
    <source>
        <dbReference type="ARBA" id="ARBA00022676"/>
    </source>
</evidence>
<dbReference type="GO" id="GO:0071555">
    <property type="term" value="P:cell wall organization"/>
    <property type="evidence" value="ECO:0007669"/>
    <property type="project" value="UniProtKB-KW"/>
</dbReference>
<dbReference type="GO" id="GO:0005886">
    <property type="term" value="C:plasma membrane"/>
    <property type="evidence" value="ECO:0007669"/>
    <property type="project" value="UniProtKB-SubCell"/>
</dbReference>
<keyword evidence="13" id="KW-0511">Multifunctional enzyme</keyword>
<evidence type="ECO:0000256" key="10">
    <source>
        <dbReference type="ARBA" id="ARBA00022960"/>
    </source>
</evidence>
<evidence type="ECO:0000256" key="5">
    <source>
        <dbReference type="ARBA" id="ARBA00022645"/>
    </source>
</evidence>
<evidence type="ECO:0000256" key="14">
    <source>
        <dbReference type="ARBA" id="ARBA00023316"/>
    </source>
</evidence>
<dbReference type="EMBL" id="PEVY01000084">
    <property type="protein sequence ID" value="PIU74829.1"/>
    <property type="molecule type" value="Genomic_DNA"/>
</dbReference>
<evidence type="ECO:0000256" key="1">
    <source>
        <dbReference type="ARBA" id="ARBA00004236"/>
    </source>
</evidence>
<keyword evidence="4" id="KW-1003">Cell membrane</keyword>
<keyword evidence="17" id="KW-1133">Transmembrane helix</keyword>
<dbReference type="SUPFAM" id="SSF56601">
    <property type="entry name" value="beta-lactamase/transpeptidase-like"/>
    <property type="match status" value="1"/>
</dbReference>
<evidence type="ECO:0000256" key="6">
    <source>
        <dbReference type="ARBA" id="ARBA00022670"/>
    </source>
</evidence>
<comment type="subcellular location">
    <subcellularLocation>
        <location evidence="1">Cell membrane</location>
    </subcellularLocation>
</comment>
<comment type="catalytic activity">
    <reaction evidence="16">
        <text>[GlcNAc-(1-&gt;4)-Mur2Ac(oyl-L-Ala-gamma-D-Glu-L-Lys-D-Ala-D-Ala)](n)-di-trans,octa-cis-undecaprenyl diphosphate + beta-D-GlcNAc-(1-&gt;4)-Mur2Ac(oyl-L-Ala-gamma-D-Glu-L-Lys-D-Ala-D-Ala)-di-trans,octa-cis-undecaprenyl diphosphate = [GlcNAc-(1-&gt;4)-Mur2Ac(oyl-L-Ala-gamma-D-Glu-L-Lys-D-Ala-D-Ala)](n+1)-di-trans,octa-cis-undecaprenyl diphosphate + di-trans,octa-cis-undecaprenyl diphosphate + H(+)</text>
        <dbReference type="Rhea" id="RHEA:23708"/>
        <dbReference type="Rhea" id="RHEA-COMP:9602"/>
        <dbReference type="Rhea" id="RHEA-COMP:9603"/>
        <dbReference type="ChEBI" id="CHEBI:15378"/>
        <dbReference type="ChEBI" id="CHEBI:58405"/>
        <dbReference type="ChEBI" id="CHEBI:60033"/>
        <dbReference type="ChEBI" id="CHEBI:78435"/>
        <dbReference type="EC" id="2.4.99.28"/>
    </reaction>
</comment>
<dbReference type="Gene3D" id="3.40.710.10">
    <property type="entry name" value="DD-peptidase/beta-lactamase superfamily"/>
    <property type="match status" value="1"/>
</dbReference>
<evidence type="ECO:0000259" key="19">
    <source>
        <dbReference type="Pfam" id="PF00912"/>
    </source>
</evidence>
<dbReference type="GO" id="GO:0009002">
    <property type="term" value="F:serine-type D-Ala-D-Ala carboxypeptidase activity"/>
    <property type="evidence" value="ECO:0007669"/>
    <property type="project" value="UniProtKB-EC"/>
</dbReference>
<gene>
    <name evidence="20" type="ORF">COS76_04025</name>
</gene>
<keyword evidence="11" id="KW-0573">Peptidoglycan synthesis</keyword>
<dbReference type="InterPro" id="IPR050396">
    <property type="entry name" value="Glycosyltr_51/Transpeptidase"/>
</dbReference>
<dbReference type="SUPFAM" id="SSF53955">
    <property type="entry name" value="Lysozyme-like"/>
    <property type="match status" value="1"/>
</dbReference>
<evidence type="ECO:0000256" key="8">
    <source>
        <dbReference type="ARBA" id="ARBA00022679"/>
    </source>
</evidence>
<dbReference type="Proteomes" id="UP000228775">
    <property type="component" value="Unassembled WGS sequence"/>
</dbReference>
<dbReference type="Gene3D" id="1.10.3810.10">
    <property type="entry name" value="Biosynthetic peptidoglycan transglycosylase-like"/>
    <property type="match status" value="1"/>
</dbReference>
<dbReference type="GO" id="GO:0008658">
    <property type="term" value="F:penicillin binding"/>
    <property type="evidence" value="ECO:0007669"/>
    <property type="project" value="InterPro"/>
</dbReference>
<keyword evidence="6" id="KW-0645">Protease</keyword>
<keyword evidence="17" id="KW-0812">Transmembrane</keyword>
<dbReference type="PANTHER" id="PTHR32282:SF11">
    <property type="entry name" value="PENICILLIN-BINDING PROTEIN 1B"/>
    <property type="match status" value="1"/>
</dbReference>
<organism evidence="20 21">
    <name type="scientific">Candidatus Portnoybacteria bacterium CG06_land_8_20_14_3_00_39_12</name>
    <dbReference type="NCBI Taxonomy" id="1974809"/>
    <lineage>
        <taxon>Bacteria</taxon>
        <taxon>Candidatus Portnoyibacteriota</taxon>
    </lineage>
</organism>
<evidence type="ECO:0000256" key="16">
    <source>
        <dbReference type="ARBA" id="ARBA00049902"/>
    </source>
</evidence>
<feature type="transmembrane region" description="Helical" evidence="17">
    <location>
        <begin position="35"/>
        <end position="53"/>
    </location>
</feature>
<dbReference type="GO" id="GO:0006508">
    <property type="term" value="P:proteolysis"/>
    <property type="evidence" value="ECO:0007669"/>
    <property type="project" value="UniProtKB-KW"/>
</dbReference>
<evidence type="ECO:0000256" key="12">
    <source>
        <dbReference type="ARBA" id="ARBA00023136"/>
    </source>
</evidence>
<keyword evidence="12 17" id="KW-0472">Membrane</keyword>
<evidence type="ECO:0000313" key="21">
    <source>
        <dbReference type="Proteomes" id="UP000228775"/>
    </source>
</evidence>
<evidence type="ECO:0000256" key="9">
    <source>
        <dbReference type="ARBA" id="ARBA00022801"/>
    </source>
</evidence>
<evidence type="ECO:0000259" key="18">
    <source>
        <dbReference type="Pfam" id="PF00905"/>
    </source>
</evidence>
<comment type="caution">
    <text evidence="20">The sequence shown here is derived from an EMBL/GenBank/DDBJ whole genome shotgun (WGS) entry which is preliminary data.</text>
</comment>
<name>A0A2M7AW82_9BACT</name>
<evidence type="ECO:0000256" key="13">
    <source>
        <dbReference type="ARBA" id="ARBA00023268"/>
    </source>
</evidence>
<dbReference type="GO" id="GO:0008955">
    <property type="term" value="F:peptidoglycan glycosyltransferase activity"/>
    <property type="evidence" value="ECO:0007669"/>
    <property type="project" value="UniProtKB-EC"/>
</dbReference>
<dbReference type="InterPro" id="IPR001460">
    <property type="entry name" value="PCN-bd_Tpept"/>
</dbReference>
<keyword evidence="14" id="KW-0961">Cell wall biogenesis/degradation</keyword>
<keyword evidence="10" id="KW-0133">Cell shape</keyword>
<dbReference type="PANTHER" id="PTHR32282">
    <property type="entry name" value="BINDING PROTEIN TRANSPEPTIDASE, PUTATIVE-RELATED"/>
    <property type="match status" value="1"/>
</dbReference>
<proteinExistence type="inferred from homology"/>
<dbReference type="AlphaFoldDB" id="A0A2M7AW82"/>